<dbReference type="Proteomes" id="UP000588098">
    <property type="component" value="Unassembled WGS sequence"/>
</dbReference>
<comment type="caution">
    <text evidence="9">The sequence shown here is derived from an EMBL/GenBank/DDBJ whole genome shotgun (WGS) entry which is preliminary data.</text>
</comment>
<dbReference type="InterPro" id="IPR052357">
    <property type="entry name" value="Orn_Lys_Arg_decarboxylase-I"/>
</dbReference>
<protein>
    <submittedName>
        <fullName evidence="9">Lysine decarboxylase</fullName>
        <ecNumber evidence="9">4.1.1.18</ecNumber>
    </submittedName>
</protein>
<dbReference type="EMBL" id="JACHJL010000013">
    <property type="protein sequence ID" value="MBB5937908.1"/>
    <property type="molecule type" value="Genomic_DNA"/>
</dbReference>
<dbReference type="InterPro" id="IPR015424">
    <property type="entry name" value="PyrdxlP-dep_Trfase"/>
</dbReference>
<evidence type="ECO:0000313" key="10">
    <source>
        <dbReference type="Proteomes" id="UP000588098"/>
    </source>
</evidence>
<evidence type="ECO:0000313" key="9">
    <source>
        <dbReference type="EMBL" id="MBB5937908.1"/>
    </source>
</evidence>
<keyword evidence="3" id="KW-0210">Decarboxylase</keyword>
<sequence length="542" mass="58097">MPAPTAARTWLNGHLPTSVPGRAGIGSGRVDSHDRRTGSVVAAPAGNLLRMDQSEAPILEALRDYQQRGELSYTPPGHKQARGADPRVRAVLGDAVFTSDVLAIGGLDDHQESHQVLMRAEELMAEAVHARLTFFSTCGSSLSVKAAMLAVAGPQEKLLVGRDAHKSVVSGLILSGVRPVWVEPQWDHERHLAHPPSPASFEAAFAQHPDARGALVTSPTPYGACADLAAIAQVCHQRGRPLIVDEAWGAHLPFHPDLPSWAMDAGADVCVTSIHKMGSGLEQGSVFHLGGDLIDPAVLASRADLLGTTSPSVLIYAGLDGWRRQMAQHGKQLLGDALDLAYRVRAEIETIDGLHVNDRADFVGPGRAADLDPLPVVIDLAQTGTTGYRAAKWLRERHAIDVHLTDHRRISAQFTHADSPETARPLLAALRELSRCADELRDAPQVAVPSPQDLRLEQACLPRDAYFGATEDVPPAQAAGRISAEMLTPYPPGVPAALPGERLTEPVLRYLRTGLDAGMRIPDAADERLRTVRVLARAAQAD</sequence>
<evidence type="ECO:0000256" key="6">
    <source>
        <dbReference type="SAM" id="MobiDB-lite"/>
    </source>
</evidence>
<dbReference type="Pfam" id="PF01276">
    <property type="entry name" value="OKR_DC_1"/>
    <property type="match status" value="1"/>
</dbReference>
<dbReference type="Pfam" id="PF03711">
    <property type="entry name" value="OKR_DC_1_C"/>
    <property type="match status" value="1"/>
</dbReference>
<dbReference type="PANTHER" id="PTHR43277">
    <property type="entry name" value="ARGININE DECARBOXYLASE"/>
    <property type="match status" value="1"/>
</dbReference>
<evidence type="ECO:0000256" key="2">
    <source>
        <dbReference type="ARBA" id="ARBA00010671"/>
    </source>
</evidence>
<dbReference type="Gene3D" id="3.90.100.10">
    <property type="entry name" value="Orn/Lys/Arg decarboxylase, C-terminal domain"/>
    <property type="match status" value="1"/>
</dbReference>
<dbReference type="InterPro" id="IPR015421">
    <property type="entry name" value="PyrdxlP-dep_Trfase_major"/>
</dbReference>
<dbReference type="InterPro" id="IPR008286">
    <property type="entry name" value="Prn/Lys/Arg_de-COase_C"/>
</dbReference>
<dbReference type="InterPro" id="IPR000310">
    <property type="entry name" value="Orn/Lys/Arg_deCO2ase_major_dom"/>
</dbReference>
<dbReference type="GO" id="GO:0008923">
    <property type="term" value="F:lysine decarboxylase activity"/>
    <property type="evidence" value="ECO:0007669"/>
    <property type="project" value="UniProtKB-EC"/>
</dbReference>
<evidence type="ECO:0000256" key="1">
    <source>
        <dbReference type="ARBA" id="ARBA00001933"/>
    </source>
</evidence>
<evidence type="ECO:0000259" key="7">
    <source>
        <dbReference type="Pfam" id="PF01276"/>
    </source>
</evidence>
<evidence type="ECO:0000256" key="5">
    <source>
        <dbReference type="ARBA" id="ARBA00023239"/>
    </source>
</evidence>
<feature type="domain" description="Orn/Lys/Arg decarboxylase C-terminal" evidence="8">
    <location>
        <begin position="467"/>
        <end position="522"/>
    </location>
</feature>
<comment type="similarity">
    <text evidence="2">Belongs to the Orn/Lys/Arg decarboxylase class-I family.</text>
</comment>
<evidence type="ECO:0000259" key="8">
    <source>
        <dbReference type="Pfam" id="PF03711"/>
    </source>
</evidence>
<keyword evidence="4" id="KW-0663">Pyridoxal phosphate</keyword>
<gene>
    <name evidence="9" type="ORF">FHS42_004992</name>
</gene>
<organism evidence="9 10">
    <name type="scientific">Streptomyces zagrosensis</name>
    <dbReference type="NCBI Taxonomy" id="1042984"/>
    <lineage>
        <taxon>Bacteria</taxon>
        <taxon>Bacillati</taxon>
        <taxon>Actinomycetota</taxon>
        <taxon>Actinomycetes</taxon>
        <taxon>Kitasatosporales</taxon>
        <taxon>Streptomycetaceae</taxon>
        <taxon>Streptomyces</taxon>
    </lineage>
</organism>
<feature type="domain" description="Orn/Lys/Arg decarboxylases family 1 pyridoxal-P attachment site" evidence="7">
    <location>
        <begin position="57"/>
        <end position="352"/>
    </location>
</feature>
<dbReference type="AlphaFoldDB" id="A0A7W9V099"/>
<name>A0A7W9V099_9ACTN</name>
<reference evidence="9 10" key="1">
    <citation type="submission" date="2020-08" db="EMBL/GenBank/DDBJ databases">
        <title>Genomic Encyclopedia of Type Strains, Phase III (KMG-III): the genomes of soil and plant-associated and newly described type strains.</title>
        <authorList>
            <person name="Whitman W."/>
        </authorList>
    </citation>
    <scope>NUCLEOTIDE SEQUENCE [LARGE SCALE GENOMIC DNA]</scope>
    <source>
        <strain evidence="9 10">CECT 8305</strain>
    </source>
</reference>
<dbReference type="SUPFAM" id="SSF53383">
    <property type="entry name" value="PLP-dependent transferases"/>
    <property type="match status" value="1"/>
</dbReference>
<dbReference type="PANTHER" id="PTHR43277:SF4">
    <property type="entry name" value="ARGININE DECARBOXYLASE"/>
    <property type="match status" value="1"/>
</dbReference>
<accession>A0A7W9V099</accession>
<keyword evidence="10" id="KW-1185">Reference proteome</keyword>
<dbReference type="CDD" id="cd00615">
    <property type="entry name" value="Orn_deC_like"/>
    <property type="match status" value="1"/>
</dbReference>
<comment type="cofactor">
    <cofactor evidence="1">
        <name>pyridoxal 5'-phosphate</name>
        <dbReference type="ChEBI" id="CHEBI:597326"/>
    </cofactor>
</comment>
<feature type="region of interest" description="Disordered" evidence="6">
    <location>
        <begin position="1"/>
        <end position="35"/>
    </location>
</feature>
<proteinExistence type="inferred from homology"/>
<keyword evidence="5 9" id="KW-0456">Lyase</keyword>
<evidence type="ECO:0000256" key="4">
    <source>
        <dbReference type="ARBA" id="ARBA00022898"/>
    </source>
</evidence>
<evidence type="ECO:0000256" key="3">
    <source>
        <dbReference type="ARBA" id="ARBA00022793"/>
    </source>
</evidence>
<dbReference type="Gene3D" id="3.40.640.10">
    <property type="entry name" value="Type I PLP-dependent aspartate aminotransferase-like (Major domain)"/>
    <property type="match status" value="1"/>
</dbReference>
<dbReference type="EC" id="4.1.1.18" evidence="9"/>